<evidence type="ECO:0000256" key="1">
    <source>
        <dbReference type="ARBA" id="ARBA00001971"/>
    </source>
</evidence>
<dbReference type="GO" id="GO:0004497">
    <property type="term" value="F:monooxygenase activity"/>
    <property type="evidence" value="ECO:0007669"/>
    <property type="project" value="UniProtKB-KW"/>
</dbReference>
<evidence type="ECO:0000313" key="8">
    <source>
        <dbReference type="EMBL" id="KAF2787268.1"/>
    </source>
</evidence>
<dbReference type="GO" id="GO:0016705">
    <property type="term" value="F:oxidoreductase activity, acting on paired donors, with incorporation or reduction of molecular oxygen"/>
    <property type="evidence" value="ECO:0007669"/>
    <property type="project" value="InterPro"/>
</dbReference>
<dbReference type="GO" id="GO:0020037">
    <property type="term" value="F:heme binding"/>
    <property type="evidence" value="ECO:0007669"/>
    <property type="project" value="InterPro"/>
</dbReference>
<dbReference type="PANTHER" id="PTHR24305:SF232">
    <property type="entry name" value="P450, PUTATIVE (EUROFUNG)-RELATED"/>
    <property type="match status" value="1"/>
</dbReference>
<dbReference type="Proteomes" id="UP000799757">
    <property type="component" value="Unassembled WGS sequence"/>
</dbReference>
<evidence type="ECO:0000256" key="4">
    <source>
        <dbReference type="ARBA" id="ARBA00023004"/>
    </source>
</evidence>
<organism evidence="8 9">
    <name type="scientific">Melanomma pulvis-pyrius CBS 109.77</name>
    <dbReference type="NCBI Taxonomy" id="1314802"/>
    <lineage>
        <taxon>Eukaryota</taxon>
        <taxon>Fungi</taxon>
        <taxon>Dikarya</taxon>
        <taxon>Ascomycota</taxon>
        <taxon>Pezizomycotina</taxon>
        <taxon>Dothideomycetes</taxon>
        <taxon>Pleosporomycetidae</taxon>
        <taxon>Pleosporales</taxon>
        <taxon>Melanommataceae</taxon>
        <taxon>Melanomma</taxon>
    </lineage>
</organism>
<dbReference type="Pfam" id="PF00067">
    <property type="entry name" value="p450"/>
    <property type="match status" value="1"/>
</dbReference>
<feature type="transmembrane region" description="Helical" evidence="7">
    <location>
        <begin position="12"/>
        <end position="34"/>
    </location>
</feature>
<keyword evidence="9" id="KW-1185">Reference proteome</keyword>
<comment type="cofactor">
    <cofactor evidence="1 5">
        <name>heme</name>
        <dbReference type="ChEBI" id="CHEBI:30413"/>
    </cofactor>
</comment>
<dbReference type="EMBL" id="MU002340">
    <property type="protein sequence ID" value="KAF2787268.1"/>
    <property type="molecule type" value="Genomic_DNA"/>
</dbReference>
<name>A0A6A6WTN0_9PLEO</name>
<evidence type="ECO:0000313" key="9">
    <source>
        <dbReference type="Proteomes" id="UP000799757"/>
    </source>
</evidence>
<dbReference type="InterPro" id="IPR050121">
    <property type="entry name" value="Cytochrome_P450_monoxygenase"/>
</dbReference>
<dbReference type="PRINTS" id="PR00465">
    <property type="entry name" value="EP450IV"/>
</dbReference>
<dbReference type="PRINTS" id="PR00385">
    <property type="entry name" value="P450"/>
</dbReference>
<dbReference type="InterPro" id="IPR002403">
    <property type="entry name" value="Cyt_P450_E_grp-IV"/>
</dbReference>
<dbReference type="SUPFAM" id="SSF48264">
    <property type="entry name" value="Cytochrome P450"/>
    <property type="match status" value="1"/>
</dbReference>
<evidence type="ECO:0000256" key="6">
    <source>
        <dbReference type="RuleBase" id="RU000461"/>
    </source>
</evidence>
<dbReference type="PROSITE" id="PS00086">
    <property type="entry name" value="CYTOCHROME_P450"/>
    <property type="match status" value="1"/>
</dbReference>
<keyword evidence="6" id="KW-0503">Monooxygenase</keyword>
<comment type="similarity">
    <text evidence="2 6">Belongs to the cytochrome P450 family.</text>
</comment>
<dbReference type="Gene3D" id="1.10.630.10">
    <property type="entry name" value="Cytochrome P450"/>
    <property type="match status" value="1"/>
</dbReference>
<keyword evidence="7" id="KW-0812">Transmembrane</keyword>
<dbReference type="AlphaFoldDB" id="A0A6A6WTN0"/>
<keyword evidence="4 5" id="KW-0408">Iron</keyword>
<evidence type="ECO:0000256" key="2">
    <source>
        <dbReference type="ARBA" id="ARBA00010617"/>
    </source>
</evidence>
<accession>A0A6A6WTN0</accession>
<dbReference type="GO" id="GO:0005506">
    <property type="term" value="F:iron ion binding"/>
    <property type="evidence" value="ECO:0007669"/>
    <property type="project" value="InterPro"/>
</dbReference>
<protein>
    <submittedName>
        <fullName evidence="8">Cytochrome P450</fullName>
    </submittedName>
</protein>
<keyword evidence="6" id="KW-0560">Oxidoreductase</keyword>
<proteinExistence type="inferred from homology"/>
<dbReference type="InterPro" id="IPR001128">
    <property type="entry name" value="Cyt_P450"/>
</dbReference>
<reference evidence="8" key="1">
    <citation type="journal article" date="2020" name="Stud. Mycol.">
        <title>101 Dothideomycetes genomes: a test case for predicting lifestyles and emergence of pathogens.</title>
        <authorList>
            <person name="Haridas S."/>
            <person name="Albert R."/>
            <person name="Binder M."/>
            <person name="Bloem J."/>
            <person name="Labutti K."/>
            <person name="Salamov A."/>
            <person name="Andreopoulos B."/>
            <person name="Baker S."/>
            <person name="Barry K."/>
            <person name="Bills G."/>
            <person name="Bluhm B."/>
            <person name="Cannon C."/>
            <person name="Castanera R."/>
            <person name="Culley D."/>
            <person name="Daum C."/>
            <person name="Ezra D."/>
            <person name="Gonzalez J."/>
            <person name="Henrissat B."/>
            <person name="Kuo A."/>
            <person name="Liang C."/>
            <person name="Lipzen A."/>
            <person name="Lutzoni F."/>
            <person name="Magnuson J."/>
            <person name="Mondo S."/>
            <person name="Nolan M."/>
            <person name="Ohm R."/>
            <person name="Pangilinan J."/>
            <person name="Park H.-J."/>
            <person name="Ramirez L."/>
            <person name="Alfaro M."/>
            <person name="Sun H."/>
            <person name="Tritt A."/>
            <person name="Yoshinaga Y."/>
            <person name="Zwiers L.-H."/>
            <person name="Turgeon B."/>
            <person name="Goodwin S."/>
            <person name="Spatafora J."/>
            <person name="Crous P."/>
            <person name="Grigoriev I."/>
        </authorList>
    </citation>
    <scope>NUCLEOTIDE SEQUENCE</scope>
    <source>
        <strain evidence="8">CBS 109.77</strain>
    </source>
</reference>
<keyword evidence="7" id="KW-0472">Membrane</keyword>
<evidence type="ECO:0000256" key="5">
    <source>
        <dbReference type="PIRSR" id="PIRSR602403-1"/>
    </source>
</evidence>
<evidence type="ECO:0000256" key="3">
    <source>
        <dbReference type="ARBA" id="ARBA00022723"/>
    </source>
</evidence>
<keyword evidence="5 6" id="KW-0349">Heme</keyword>
<dbReference type="PANTHER" id="PTHR24305">
    <property type="entry name" value="CYTOCHROME P450"/>
    <property type="match status" value="1"/>
</dbReference>
<keyword evidence="7" id="KW-1133">Transmembrane helix</keyword>
<dbReference type="OrthoDB" id="3934656at2759"/>
<feature type="binding site" description="axial binding residue" evidence="5">
    <location>
        <position position="462"/>
    </location>
    <ligand>
        <name>heme</name>
        <dbReference type="ChEBI" id="CHEBI:30413"/>
    </ligand>
    <ligandPart>
        <name>Fe</name>
        <dbReference type="ChEBI" id="CHEBI:18248"/>
    </ligandPart>
</feature>
<evidence type="ECO:0000256" key="7">
    <source>
        <dbReference type="SAM" id="Phobius"/>
    </source>
</evidence>
<keyword evidence="3 5" id="KW-0479">Metal-binding</keyword>
<gene>
    <name evidence="8" type="ORF">K505DRAFT_379698</name>
</gene>
<dbReference type="InterPro" id="IPR017972">
    <property type="entry name" value="Cyt_P450_CS"/>
</dbReference>
<dbReference type="InterPro" id="IPR036396">
    <property type="entry name" value="Cyt_P450_sf"/>
</dbReference>
<sequence>MGLLTSLNIVATPINLGLAVVTTAFAALISRVFYLQYLHPLSKFPGPWYATSFSLVGALISIKKKEPEFFMYLVKKYGTDRPIRISPTMLLFPSPSSLKDIYWDPRCNTKSGIYGTGALGPPHLFSTIDGEQHKALRKALSNAPWTIGQLKKTWEYRFDNQVNLFVEKMHEHAAAKRVVCLSDKAAEFAADIMSMISFTDPFGCVKNQRDEKEILSNWRKGLDFFGFAARFRFFREHVIKLPVVGLWFLPATSNNSGMGWLMCEADRQVSEREKQNREKPFEGKPDFMQHCLEARFADGSPLSPSQKRAHVTLLIQAGADTTGTALGSTLRFLALDNAVFRRAREEVDAADKAGHLSTPIQYEETRQHLPFFVSCIKESLRLNPPATNLFARVTPAQGKLIDGHWIPGGSDVTTLAYVVQRNKTTYGEDAETYNPDRWMESEKKSFEFDAIQFTFGIGPRTCLGKDVAIMELYKLLPEIVRRFDIELHNPGKFVVAGGVAYNQGFLCRLVARGGGKNGKTQ</sequence>